<dbReference type="Pfam" id="PF06140">
    <property type="entry name" value="Ifi-6-16"/>
    <property type="match status" value="1"/>
</dbReference>
<evidence type="ECO:0000256" key="6">
    <source>
        <dbReference type="SAM" id="Phobius"/>
    </source>
</evidence>
<accession>A0A9N9GXH6</accession>
<dbReference type="Proteomes" id="UP000789342">
    <property type="component" value="Unassembled WGS sequence"/>
</dbReference>
<sequence>MANSSDNQLVEIFKWSILAYLMRDGFIAYAAGAILSPFIIAGVISKLGFGKSGIIAGSSAARMMALYNGYVPAGSIVSTFQSVGAAGLGLGGIVVVGLGGVAVAIAIKKGLQELETFLTVTCENNEYPMVIFDINVKSNEDKKLLSIFNGFVFAQKLTEKRVRHFEFLIGEGSDILRNLLADKYGMDALTLTQNGFLLILRDFSSKI</sequence>
<dbReference type="Gene3D" id="6.10.110.10">
    <property type="match status" value="1"/>
</dbReference>
<dbReference type="PANTHER" id="PTHR16932">
    <property type="entry name" value="INTERFERON ALPHA-INDUCIBLE PROTEIN 27"/>
    <property type="match status" value="1"/>
</dbReference>
<feature type="transmembrane region" description="Helical" evidence="6">
    <location>
        <begin position="86"/>
        <end position="107"/>
    </location>
</feature>
<dbReference type="InterPro" id="IPR038213">
    <property type="entry name" value="IFI6/IFI27-like_sf"/>
</dbReference>
<keyword evidence="8" id="KW-1185">Reference proteome</keyword>
<dbReference type="OrthoDB" id="440424at2759"/>
<evidence type="ECO:0000256" key="5">
    <source>
        <dbReference type="ARBA" id="ARBA00023136"/>
    </source>
</evidence>
<comment type="subcellular location">
    <subcellularLocation>
        <location evidence="1">Membrane</location>
        <topology evidence="1">Multi-pass membrane protein</topology>
    </subcellularLocation>
</comment>
<name>A0A9N9GXH6_9GLOM</name>
<evidence type="ECO:0000256" key="2">
    <source>
        <dbReference type="ARBA" id="ARBA00007262"/>
    </source>
</evidence>
<evidence type="ECO:0000256" key="4">
    <source>
        <dbReference type="ARBA" id="ARBA00022989"/>
    </source>
</evidence>
<dbReference type="PANTHER" id="PTHR16932:SF18">
    <property type="entry name" value="INTERFERON, ALPHA-INDUCIBLE PROTEIN 27-LIKE 2"/>
    <property type="match status" value="1"/>
</dbReference>
<keyword evidence="4 6" id="KW-1133">Transmembrane helix</keyword>
<dbReference type="AlphaFoldDB" id="A0A9N9GXH6"/>
<comment type="caution">
    <text evidence="7">The sequence shown here is derived from an EMBL/GenBank/DDBJ whole genome shotgun (WGS) entry which is preliminary data.</text>
</comment>
<evidence type="ECO:0000256" key="3">
    <source>
        <dbReference type="ARBA" id="ARBA00022692"/>
    </source>
</evidence>
<reference evidence="7" key="1">
    <citation type="submission" date="2021-06" db="EMBL/GenBank/DDBJ databases">
        <authorList>
            <person name="Kallberg Y."/>
            <person name="Tangrot J."/>
            <person name="Rosling A."/>
        </authorList>
    </citation>
    <scope>NUCLEOTIDE SEQUENCE</scope>
    <source>
        <strain evidence="7">CL551</strain>
    </source>
</reference>
<organism evidence="7 8">
    <name type="scientific">Acaulospora morrowiae</name>
    <dbReference type="NCBI Taxonomy" id="94023"/>
    <lineage>
        <taxon>Eukaryota</taxon>
        <taxon>Fungi</taxon>
        <taxon>Fungi incertae sedis</taxon>
        <taxon>Mucoromycota</taxon>
        <taxon>Glomeromycotina</taxon>
        <taxon>Glomeromycetes</taxon>
        <taxon>Diversisporales</taxon>
        <taxon>Acaulosporaceae</taxon>
        <taxon>Acaulospora</taxon>
    </lineage>
</organism>
<evidence type="ECO:0000313" key="7">
    <source>
        <dbReference type="EMBL" id="CAG8636774.1"/>
    </source>
</evidence>
<keyword evidence="5 6" id="KW-0472">Membrane</keyword>
<dbReference type="EMBL" id="CAJVPV010008965">
    <property type="protein sequence ID" value="CAG8636774.1"/>
    <property type="molecule type" value="Genomic_DNA"/>
</dbReference>
<evidence type="ECO:0000313" key="8">
    <source>
        <dbReference type="Proteomes" id="UP000789342"/>
    </source>
</evidence>
<keyword evidence="3 6" id="KW-0812">Transmembrane</keyword>
<feature type="transmembrane region" description="Helical" evidence="6">
    <location>
        <begin position="26"/>
        <end position="49"/>
    </location>
</feature>
<gene>
    <name evidence="7" type="ORF">AMORRO_LOCUS9336</name>
</gene>
<dbReference type="GO" id="GO:0016020">
    <property type="term" value="C:membrane"/>
    <property type="evidence" value="ECO:0007669"/>
    <property type="project" value="UniProtKB-SubCell"/>
</dbReference>
<comment type="similarity">
    <text evidence="2">Belongs to the IFI6/IFI27 family.</text>
</comment>
<dbReference type="InterPro" id="IPR009311">
    <property type="entry name" value="IFI6/IFI27-like"/>
</dbReference>
<protein>
    <submittedName>
        <fullName evidence="7">706_t:CDS:1</fullName>
    </submittedName>
</protein>
<proteinExistence type="inferred from homology"/>
<evidence type="ECO:0000256" key="1">
    <source>
        <dbReference type="ARBA" id="ARBA00004141"/>
    </source>
</evidence>